<protein>
    <submittedName>
        <fullName evidence="3">RNA-directed DNA polymerase from mobile element jockey</fullName>
    </submittedName>
</protein>
<dbReference type="GO" id="GO:0007508">
    <property type="term" value="P:larval heart development"/>
    <property type="evidence" value="ECO:0007669"/>
    <property type="project" value="TreeGrafter"/>
</dbReference>
<dbReference type="GO" id="GO:0061343">
    <property type="term" value="P:cell adhesion involved in heart morphogenesis"/>
    <property type="evidence" value="ECO:0007669"/>
    <property type="project" value="TreeGrafter"/>
</dbReference>
<evidence type="ECO:0000259" key="2">
    <source>
        <dbReference type="PROSITE" id="PS50878"/>
    </source>
</evidence>
<organism evidence="3 4">
    <name type="scientific">Folsomia candida</name>
    <name type="common">Springtail</name>
    <dbReference type="NCBI Taxonomy" id="158441"/>
    <lineage>
        <taxon>Eukaryota</taxon>
        <taxon>Metazoa</taxon>
        <taxon>Ecdysozoa</taxon>
        <taxon>Arthropoda</taxon>
        <taxon>Hexapoda</taxon>
        <taxon>Collembola</taxon>
        <taxon>Entomobryomorpha</taxon>
        <taxon>Isotomoidea</taxon>
        <taxon>Isotomidae</taxon>
        <taxon>Proisotominae</taxon>
        <taxon>Folsomia</taxon>
    </lineage>
</organism>
<keyword evidence="3" id="KW-0548">Nucleotidyltransferase</keyword>
<dbReference type="Gene3D" id="3.60.10.10">
    <property type="entry name" value="Endonuclease/exonuclease/phosphatase"/>
    <property type="match status" value="1"/>
</dbReference>
<dbReference type="EMBL" id="LNIX01000021">
    <property type="protein sequence ID" value="OXA43867.1"/>
    <property type="molecule type" value="Genomic_DNA"/>
</dbReference>
<feature type="compositionally biased region" description="Low complexity" evidence="1">
    <location>
        <begin position="745"/>
        <end position="759"/>
    </location>
</feature>
<dbReference type="InterPro" id="IPR000477">
    <property type="entry name" value="RT_dom"/>
</dbReference>
<dbReference type="PANTHER" id="PTHR33395">
    <property type="entry name" value="TRANSCRIPTASE, PUTATIVE-RELATED-RELATED"/>
    <property type="match status" value="1"/>
</dbReference>
<gene>
    <name evidence="3" type="ORF">Fcan01_21664</name>
</gene>
<dbReference type="CDD" id="cd01650">
    <property type="entry name" value="RT_nLTR_like"/>
    <property type="match status" value="1"/>
</dbReference>
<dbReference type="STRING" id="158441.A0A226DGP7"/>
<feature type="domain" description="Reverse transcriptase" evidence="2">
    <location>
        <begin position="444"/>
        <end position="693"/>
    </location>
</feature>
<name>A0A226DGP7_FOLCA</name>
<dbReference type="InterPro" id="IPR005135">
    <property type="entry name" value="Endo/exonuclease/phosphatase"/>
</dbReference>
<dbReference type="AlphaFoldDB" id="A0A226DGP7"/>
<reference evidence="3 4" key="1">
    <citation type="submission" date="2015-12" db="EMBL/GenBank/DDBJ databases">
        <title>The genome of Folsomia candida.</title>
        <authorList>
            <person name="Faddeeva A."/>
            <person name="Derks M.F."/>
            <person name="Anvar Y."/>
            <person name="Smit S."/>
            <person name="Van Straalen N."/>
            <person name="Roelofs D."/>
        </authorList>
    </citation>
    <scope>NUCLEOTIDE SEQUENCE [LARGE SCALE GENOMIC DNA]</scope>
    <source>
        <strain evidence="3 4">VU population</strain>
        <tissue evidence="3">Whole body</tissue>
    </source>
</reference>
<evidence type="ECO:0000256" key="1">
    <source>
        <dbReference type="SAM" id="MobiDB-lite"/>
    </source>
</evidence>
<dbReference type="PANTHER" id="PTHR33395:SF22">
    <property type="entry name" value="REVERSE TRANSCRIPTASE DOMAIN-CONTAINING PROTEIN"/>
    <property type="match status" value="1"/>
</dbReference>
<dbReference type="OrthoDB" id="445826at2759"/>
<dbReference type="Pfam" id="PF00078">
    <property type="entry name" value="RVT_1"/>
    <property type="match status" value="1"/>
</dbReference>
<keyword evidence="4" id="KW-1185">Reference proteome</keyword>
<feature type="region of interest" description="Disordered" evidence="1">
    <location>
        <begin position="745"/>
        <end position="766"/>
    </location>
</feature>
<proteinExistence type="predicted"/>
<dbReference type="Pfam" id="PF03372">
    <property type="entry name" value="Exo_endo_phos"/>
    <property type="match status" value="1"/>
</dbReference>
<dbReference type="SUPFAM" id="SSF56219">
    <property type="entry name" value="DNase I-like"/>
    <property type="match status" value="1"/>
</dbReference>
<dbReference type="OMA" id="ASHINDL"/>
<keyword evidence="3" id="KW-0808">Transferase</keyword>
<dbReference type="InterPro" id="IPR036691">
    <property type="entry name" value="Endo/exonu/phosph_ase_sf"/>
</dbReference>
<dbReference type="GO" id="GO:0031012">
    <property type="term" value="C:extracellular matrix"/>
    <property type="evidence" value="ECO:0007669"/>
    <property type="project" value="TreeGrafter"/>
</dbReference>
<dbReference type="InterPro" id="IPR043502">
    <property type="entry name" value="DNA/RNA_pol_sf"/>
</dbReference>
<dbReference type="PROSITE" id="PS50878">
    <property type="entry name" value="RT_POL"/>
    <property type="match status" value="1"/>
</dbReference>
<sequence length="766" mass="89032">MTIQQNKYDVFCVSETWLWDQNPDTEIQIPGYQLFRQDRPEIKTYRKRGGGLLIYVAEEYEVLCHESPFSSPIESIKISLRKHSFPTIYFYLIYRVSTAKKHFITSLQNELLANKDNETYVIGDLNYDQLNPNNQARELLEMMKQIGFYQIIKQATRKTAQTKTLIDLIFTNRPRLNIKSGVITECISDHDLIYAIRKKDKTAKCPLKSIEIRSFKDIDQEKLNKRIMQSPWWIFEYCKTSGDKYNIFKMFVTSALNIYAPLKNIRVKHFRKKWLNAEYEQIHNLCKKLKKNAVKTGSENDWADFRKCRNKTNNIKCRLKANVIKSFVAESDNQSKTCWKLFNEEVGRTKRDSTLPNLFVNGQEICDEKEKLNVLCQAFIRPEPFATHPFKFEKPLSTMCHIILTPEDIQKAIQELTRIDAIPPIFYKICADSLVPILTLLFNEFLSTGEYPEELKQAAVFPLYKGKGKRCDPKCYRPISILCTTTKLFESCIYHRIMPFMEKEDKLNHQQHGYRPYRSTQSAILKLTNEIRNTGDAREISGAIFVDFSSAFDNIIHSRLLQKMESLGITRELNKWFAVYFTNRTMLVRRGKMKSAVHKLLRGTSQGSSLSGLIFDIYVYDIPCCIKECSIYQYADDLVLIATGKTINEINDKLQRDLQNLQDWCHQNGMEINIKKTQRLISHAVHKQFAVSITTIRPPDHHLAPTHLLTPLLHLTQPATPSTRYKLASLFSRLPFTLKVPDLPSPTSTFSTSNPDFPTLKVKTHR</sequence>
<evidence type="ECO:0000313" key="4">
    <source>
        <dbReference type="Proteomes" id="UP000198287"/>
    </source>
</evidence>
<dbReference type="SUPFAM" id="SSF56672">
    <property type="entry name" value="DNA/RNA polymerases"/>
    <property type="match status" value="1"/>
</dbReference>
<evidence type="ECO:0000313" key="3">
    <source>
        <dbReference type="EMBL" id="OXA43867.1"/>
    </source>
</evidence>
<keyword evidence="3" id="KW-0695">RNA-directed DNA polymerase</keyword>
<comment type="caution">
    <text evidence="3">The sequence shown here is derived from an EMBL/GenBank/DDBJ whole genome shotgun (WGS) entry which is preliminary data.</text>
</comment>
<accession>A0A226DGP7</accession>
<dbReference type="GO" id="GO:0003964">
    <property type="term" value="F:RNA-directed DNA polymerase activity"/>
    <property type="evidence" value="ECO:0007669"/>
    <property type="project" value="UniProtKB-KW"/>
</dbReference>
<dbReference type="Proteomes" id="UP000198287">
    <property type="component" value="Unassembled WGS sequence"/>
</dbReference>